<dbReference type="InterPro" id="IPR058997">
    <property type="entry name" value="YycE-like_C"/>
</dbReference>
<reference evidence="2" key="1">
    <citation type="submission" date="2022-07" db="EMBL/GenBank/DDBJ databases">
        <title>Fungi with potential for degradation of polypropylene.</title>
        <authorList>
            <person name="Gostincar C."/>
        </authorList>
    </citation>
    <scope>NUCLEOTIDE SEQUENCE</scope>
    <source>
        <strain evidence="2">EXF-13308</strain>
    </source>
</reference>
<dbReference type="PROSITE" id="PS51819">
    <property type="entry name" value="VOC"/>
    <property type="match status" value="1"/>
</dbReference>
<evidence type="ECO:0000313" key="2">
    <source>
        <dbReference type="EMBL" id="KAJ9134347.1"/>
    </source>
</evidence>
<gene>
    <name evidence="2" type="ORF">NKR23_g10243</name>
</gene>
<comment type="caution">
    <text evidence="2">The sequence shown here is derived from an EMBL/GenBank/DDBJ whole genome shotgun (WGS) entry which is preliminary data.</text>
</comment>
<dbReference type="Pfam" id="PF22659">
    <property type="entry name" value="YycE-like_C"/>
    <property type="match status" value="1"/>
</dbReference>
<dbReference type="InterPro" id="IPR058998">
    <property type="entry name" value="YycE-like_N"/>
</dbReference>
<dbReference type="CDD" id="cd06587">
    <property type="entry name" value="VOC"/>
    <property type="match status" value="1"/>
</dbReference>
<accession>A0AA38RDR1</accession>
<dbReference type="AlphaFoldDB" id="A0AA38RDR1"/>
<dbReference type="Gene3D" id="3.10.180.10">
    <property type="entry name" value="2,3-Dihydroxybiphenyl 1,2-Dioxygenase, domain 1"/>
    <property type="match status" value="1"/>
</dbReference>
<proteinExistence type="predicted"/>
<dbReference type="InterPro" id="IPR029068">
    <property type="entry name" value="Glyas_Bleomycin-R_OHBP_Dase"/>
</dbReference>
<dbReference type="Proteomes" id="UP001174694">
    <property type="component" value="Unassembled WGS sequence"/>
</dbReference>
<dbReference type="EMBL" id="JANBVO010000044">
    <property type="protein sequence ID" value="KAJ9134347.1"/>
    <property type="molecule type" value="Genomic_DNA"/>
</dbReference>
<name>A0AA38RDR1_9PEZI</name>
<evidence type="ECO:0000259" key="1">
    <source>
        <dbReference type="PROSITE" id="PS51819"/>
    </source>
</evidence>
<evidence type="ECO:0000313" key="3">
    <source>
        <dbReference type="Proteomes" id="UP001174694"/>
    </source>
</evidence>
<dbReference type="InterPro" id="IPR037523">
    <property type="entry name" value="VOC_core"/>
</dbReference>
<sequence>MAQATALVGSHIRIARPTDDIAGLLSFYRDGLGFKIIGEFSDHNGFDGVMLGHEGAGYHLEFTHKHHHEVGRAPTQDNLLVFYILDKEAFTAIVEHMEDCGFLSVASYNPYWDEHGKTFEDPDGYRVVLANMQNPTMK</sequence>
<protein>
    <recommendedName>
        <fullName evidence="1">VOC domain-containing protein</fullName>
    </recommendedName>
</protein>
<feature type="domain" description="VOC" evidence="1">
    <location>
        <begin position="10"/>
        <end position="132"/>
    </location>
</feature>
<organism evidence="2 3">
    <name type="scientific">Pleurostoma richardsiae</name>
    <dbReference type="NCBI Taxonomy" id="41990"/>
    <lineage>
        <taxon>Eukaryota</taxon>
        <taxon>Fungi</taxon>
        <taxon>Dikarya</taxon>
        <taxon>Ascomycota</taxon>
        <taxon>Pezizomycotina</taxon>
        <taxon>Sordariomycetes</taxon>
        <taxon>Sordariomycetidae</taxon>
        <taxon>Calosphaeriales</taxon>
        <taxon>Pleurostomataceae</taxon>
        <taxon>Pleurostoma</taxon>
    </lineage>
</organism>
<dbReference type="Pfam" id="PF22658">
    <property type="entry name" value="YycE-like_N"/>
    <property type="match status" value="1"/>
</dbReference>
<dbReference type="SUPFAM" id="SSF54593">
    <property type="entry name" value="Glyoxalase/Bleomycin resistance protein/Dihydroxybiphenyl dioxygenase"/>
    <property type="match status" value="1"/>
</dbReference>
<keyword evidence="3" id="KW-1185">Reference proteome</keyword>